<name>A0A077NI18_XENBV</name>
<comment type="caution">
    <text evidence="2">The sequence shown here is derived from an EMBL/GenBank/DDBJ whole genome shotgun (WGS) entry which is preliminary data.</text>
</comment>
<reference evidence="2" key="1">
    <citation type="submission" date="2013-07" db="EMBL/GenBank/DDBJ databases">
        <title>Sub-species coevolution in mutualistic symbiosis.</title>
        <authorList>
            <person name="Murfin K."/>
            <person name="Klassen J."/>
            <person name="Lee M."/>
            <person name="Forst S."/>
            <person name="Stock P."/>
            <person name="Goodrich-Blair H."/>
        </authorList>
    </citation>
    <scope>NUCLEOTIDE SEQUENCE [LARGE SCALE GENOMIC DNA]</scope>
    <source>
        <strain evidence="2">Puntauvense</strain>
    </source>
</reference>
<feature type="transmembrane region" description="Helical" evidence="1">
    <location>
        <begin position="7"/>
        <end position="26"/>
    </location>
</feature>
<dbReference type="HOGENOM" id="CLU_1261063_0_0_6"/>
<organism evidence="2">
    <name type="scientific">Xenorhabdus bovienii str. puntauvense</name>
    <dbReference type="NCBI Taxonomy" id="1398201"/>
    <lineage>
        <taxon>Bacteria</taxon>
        <taxon>Pseudomonadati</taxon>
        <taxon>Pseudomonadota</taxon>
        <taxon>Gammaproteobacteria</taxon>
        <taxon>Enterobacterales</taxon>
        <taxon>Morganellaceae</taxon>
        <taxon>Xenorhabdus</taxon>
    </lineage>
</organism>
<evidence type="ECO:0000313" key="2">
    <source>
        <dbReference type="EMBL" id="CDG98053.1"/>
    </source>
</evidence>
<gene>
    <name evidence="2" type="ORF">XBP1_2930017</name>
</gene>
<protein>
    <submittedName>
        <fullName evidence="2">Uncharacterized protein</fullName>
    </submittedName>
</protein>
<dbReference type="EMBL" id="CBSW010000216">
    <property type="protein sequence ID" value="CDG98053.1"/>
    <property type="molecule type" value="Genomic_DNA"/>
</dbReference>
<dbReference type="Proteomes" id="UP000028511">
    <property type="component" value="Unassembled WGS sequence"/>
</dbReference>
<sequence length="219" mass="25455">MKKVGPLLKRVCFIFLLTISGFFFSLDEPGGIAIGLFFFGLLLWIAERIYSEYKKDKRITEPSSNFEISEKKLKYLRSAELFIFAITSKVISQIAIEKRCLPHQLDIDDRYKLCQYLFGVADFIRDFFGKEVDITESLYPTYSRLSSICYGSLNEDFIEKNVNLPLSEGSEYATFYVSGVSNIQNFMNEMIDNEKTIDEIDCFLLDFELSFMSCYRLLK</sequence>
<dbReference type="AlphaFoldDB" id="A0A077NI18"/>
<accession>A0A077NI18</accession>
<proteinExistence type="predicted"/>
<evidence type="ECO:0000256" key="1">
    <source>
        <dbReference type="SAM" id="Phobius"/>
    </source>
</evidence>
<keyword evidence="1" id="KW-1133">Transmembrane helix</keyword>
<dbReference type="RefSeq" id="WP_038218601.1">
    <property type="nucleotide sequence ID" value="NZ_CAWLWN010000248.1"/>
</dbReference>
<keyword evidence="1" id="KW-0812">Transmembrane</keyword>
<keyword evidence="1" id="KW-0472">Membrane</keyword>
<feature type="transmembrane region" description="Helical" evidence="1">
    <location>
        <begin position="32"/>
        <end position="50"/>
    </location>
</feature>